<keyword evidence="1" id="KW-0732">Signal</keyword>
<gene>
    <name evidence="2" type="ORF">Q4Q35_11310</name>
</gene>
<dbReference type="InterPro" id="IPR045391">
    <property type="entry name" value="DUF6520"/>
</dbReference>
<name>A0ABT8WB68_9FLAO</name>
<dbReference type="RefSeq" id="WP_303278083.1">
    <property type="nucleotide sequence ID" value="NZ_JAUOEK010000119.1"/>
</dbReference>
<sequence length="109" mass="12339">MKTKFFKLVLPVMALIMAITASLAFTPVDKNNSMEEDVFAVYWIQRPNQFNCMPVTQNCTRINTGVLCTVFLGGQARQLFDVPNRNFPAGLPQNPCNILLFRPIWDVGE</sequence>
<reference evidence="2" key="1">
    <citation type="submission" date="2023-07" db="EMBL/GenBank/DDBJ databases">
        <title>Two novel species in the genus Flavivirga.</title>
        <authorList>
            <person name="Kwon K."/>
        </authorList>
    </citation>
    <scope>NUCLEOTIDE SEQUENCE</scope>
    <source>
        <strain evidence="2">KCTC 52353</strain>
    </source>
</reference>
<protein>
    <submittedName>
        <fullName evidence="2">DUF6520 family protein</fullName>
    </submittedName>
</protein>
<keyword evidence="3" id="KW-1185">Reference proteome</keyword>
<comment type="caution">
    <text evidence="2">The sequence shown here is derived from an EMBL/GenBank/DDBJ whole genome shotgun (WGS) entry which is preliminary data.</text>
</comment>
<evidence type="ECO:0000313" key="3">
    <source>
        <dbReference type="Proteomes" id="UP001176883"/>
    </source>
</evidence>
<accession>A0ABT8WB68</accession>
<evidence type="ECO:0000256" key="1">
    <source>
        <dbReference type="SAM" id="SignalP"/>
    </source>
</evidence>
<evidence type="ECO:0000313" key="2">
    <source>
        <dbReference type="EMBL" id="MDO5970393.1"/>
    </source>
</evidence>
<dbReference type="Proteomes" id="UP001176883">
    <property type="component" value="Unassembled WGS sequence"/>
</dbReference>
<dbReference type="Pfam" id="PF20130">
    <property type="entry name" value="DUF6520"/>
    <property type="match status" value="1"/>
</dbReference>
<feature type="signal peptide" evidence="1">
    <location>
        <begin position="1"/>
        <end position="24"/>
    </location>
</feature>
<dbReference type="EMBL" id="JAUOEK010000119">
    <property type="protein sequence ID" value="MDO5970393.1"/>
    <property type="molecule type" value="Genomic_DNA"/>
</dbReference>
<organism evidence="2 3">
    <name type="scientific">Flavivirga aquimarina</name>
    <dbReference type="NCBI Taxonomy" id="2027862"/>
    <lineage>
        <taxon>Bacteria</taxon>
        <taxon>Pseudomonadati</taxon>
        <taxon>Bacteroidota</taxon>
        <taxon>Flavobacteriia</taxon>
        <taxon>Flavobacteriales</taxon>
        <taxon>Flavobacteriaceae</taxon>
        <taxon>Flavivirga</taxon>
    </lineage>
</organism>
<proteinExistence type="predicted"/>
<feature type="chain" id="PRO_5045173198" evidence="1">
    <location>
        <begin position="25"/>
        <end position="109"/>
    </location>
</feature>